<dbReference type="GO" id="GO:0043027">
    <property type="term" value="F:cysteine-type endopeptidase inhibitor activity involved in apoptotic process"/>
    <property type="evidence" value="ECO:0007669"/>
    <property type="project" value="TreeGrafter"/>
</dbReference>
<dbReference type="SUPFAM" id="SSF57924">
    <property type="entry name" value="Inhibitor of apoptosis (IAP) repeat"/>
    <property type="match status" value="1"/>
</dbReference>
<proteinExistence type="predicted"/>
<evidence type="ECO:0000313" key="9">
    <source>
        <dbReference type="EMBL" id="EKC33184.1"/>
    </source>
</evidence>
<evidence type="ECO:0000256" key="4">
    <source>
        <dbReference type="ARBA" id="ARBA00022490"/>
    </source>
</evidence>
<dbReference type="EC" id="2.3.2.27" evidence="3"/>
<evidence type="ECO:0000256" key="7">
    <source>
        <dbReference type="ARBA" id="ARBA00022786"/>
    </source>
</evidence>
<keyword evidence="5" id="KW-0808">Transferase</keyword>
<evidence type="ECO:0000256" key="5">
    <source>
        <dbReference type="ARBA" id="ARBA00022679"/>
    </source>
</evidence>
<dbReference type="SMART" id="SM00238">
    <property type="entry name" value="BIR"/>
    <property type="match status" value="1"/>
</dbReference>
<sequence length="99" mass="11373">MALAGFYYTGCGDWVRCAFCGLELASWTKDVESFSRHKYENPRCSFMEEIRHRAKMPPTCCMNMTSLIDEEVVEEVLACGFQWNDVEVAVARLLSCRCE</sequence>
<dbReference type="AlphaFoldDB" id="K1QPX4"/>
<dbReference type="EMBL" id="JH816905">
    <property type="protein sequence ID" value="EKC33184.1"/>
    <property type="molecule type" value="Genomic_DNA"/>
</dbReference>
<dbReference type="InterPro" id="IPR001370">
    <property type="entry name" value="BIR_rpt"/>
</dbReference>
<organism evidence="9">
    <name type="scientific">Magallana gigas</name>
    <name type="common">Pacific oyster</name>
    <name type="synonym">Crassostrea gigas</name>
    <dbReference type="NCBI Taxonomy" id="29159"/>
    <lineage>
        <taxon>Eukaryota</taxon>
        <taxon>Metazoa</taxon>
        <taxon>Spiralia</taxon>
        <taxon>Lophotrochozoa</taxon>
        <taxon>Mollusca</taxon>
        <taxon>Bivalvia</taxon>
        <taxon>Autobranchia</taxon>
        <taxon>Pteriomorphia</taxon>
        <taxon>Ostreida</taxon>
        <taxon>Ostreoidea</taxon>
        <taxon>Ostreidae</taxon>
        <taxon>Magallana</taxon>
    </lineage>
</organism>
<name>K1QPX4_MAGGI</name>
<dbReference type="PANTHER" id="PTHR10044:SF163">
    <property type="entry name" value="BACULOVIRAL IAP REPEAT-CONTAINING PROTEIN 7"/>
    <property type="match status" value="1"/>
</dbReference>
<accession>K1QPX4</accession>
<evidence type="ECO:0000256" key="8">
    <source>
        <dbReference type="ARBA" id="ARBA00022843"/>
    </source>
</evidence>
<reference evidence="9" key="1">
    <citation type="journal article" date="2012" name="Nature">
        <title>The oyster genome reveals stress adaptation and complexity of shell formation.</title>
        <authorList>
            <person name="Zhang G."/>
            <person name="Fang X."/>
            <person name="Guo X."/>
            <person name="Li L."/>
            <person name="Luo R."/>
            <person name="Xu F."/>
            <person name="Yang P."/>
            <person name="Zhang L."/>
            <person name="Wang X."/>
            <person name="Qi H."/>
            <person name="Xiong Z."/>
            <person name="Que H."/>
            <person name="Xie Y."/>
            <person name="Holland P.W."/>
            <person name="Paps J."/>
            <person name="Zhu Y."/>
            <person name="Wu F."/>
            <person name="Chen Y."/>
            <person name="Wang J."/>
            <person name="Peng C."/>
            <person name="Meng J."/>
            <person name="Yang L."/>
            <person name="Liu J."/>
            <person name="Wen B."/>
            <person name="Zhang N."/>
            <person name="Huang Z."/>
            <person name="Zhu Q."/>
            <person name="Feng Y."/>
            <person name="Mount A."/>
            <person name="Hedgecock D."/>
            <person name="Xu Z."/>
            <person name="Liu Y."/>
            <person name="Domazet-Loso T."/>
            <person name="Du Y."/>
            <person name="Sun X."/>
            <person name="Zhang S."/>
            <person name="Liu B."/>
            <person name="Cheng P."/>
            <person name="Jiang X."/>
            <person name="Li J."/>
            <person name="Fan D."/>
            <person name="Wang W."/>
            <person name="Fu W."/>
            <person name="Wang T."/>
            <person name="Wang B."/>
            <person name="Zhang J."/>
            <person name="Peng Z."/>
            <person name="Li Y."/>
            <person name="Li N."/>
            <person name="Wang J."/>
            <person name="Chen M."/>
            <person name="He Y."/>
            <person name="Tan F."/>
            <person name="Song X."/>
            <person name="Zheng Q."/>
            <person name="Huang R."/>
            <person name="Yang H."/>
            <person name="Du X."/>
            <person name="Chen L."/>
            <person name="Yang M."/>
            <person name="Gaffney P.M."/>
            <person name="Wang S."/>
            <person name="Luo L."/>
            <person name="She Z."/>
            <person name="Ming Y."/>
            <person name="Huang W."/>
            <person name="Zhang S."/>
            <person name="Huang B."/>
            <person name="Zhang Y."/>
            <person name="Qu T."/>
            <person name="Ni P."/>
            <person name="Miao G."/>
            <person name="Wang J."/>
            <person name="Wang Q."/>
            <person name="Steinberg C.E."/>
            <person name="Wang H."/>
            <person name="Li N."/>
            <person name="Qian L."/>
            <person name="Zhang G."/>
            <person name="Li Y."/>
            <person name="Yang H."/>
            <person name="Liu X."/>
            <person name="Wang J."/>
            <person name="Yin Y."/>
            <person name="Wang J."/>
        </authorList>
    </citation>
    <scope>NUCLEOTIDE SEQUENCE [LARGE SCALE GENOMIC DNA]</scope>
    <source>
        <strain evidence="9">05x7-T-G4-1.051#20</strain>
    </source>
</reference>
<evidence type="ECO:0000256" key="2">
    <source>
        <dbReference type="ARBA" id="ARBA00004496"/>
    </source>
</evidence>
<dbReference type="InterPro" id="IPR050784">
    <property type="entry name" value="IAP"/>
</dbReference>
<keyword evidence="4" id="KW-0963">Cytoplasm</keyword>
<dbReference type="InParanoid" id="K1QPX4"/>
<dbReference type="GO" id="GO:0031398">
    <property type="term" value="P:positive regulation of protein ubiquitination"/>
    <property type="evidence" value="ECO:0007669"/>
    <property type="project" value="TreeGrafter"/>
</dbReference>
<keyword evidence="7" id="KW-0833">Ubl conjugation pathway</keyword>
<dbReference type="GO" id="GO:0005737">
    <property type="term" value="C:cytoplasm"/>
    <property type="evidence" value="ECO:0007669"/>
    <property type="project" value="UniProtKB-SubCell"/>
</dbReference>
<dbReference type="PROSITE" id="PS50143">
    <property type="entry name" value="BIR_REPEAT_2"/>
    <property type="match status" value="1"/>
</dbReference>
<protein>
    <recommendedName>
        <fullName evidence="3">RING-type E3 ubiquitin transferase</fullName>
        <ecNumber evidence="3">2.3.2.27</ecNumber>
    </recommendedName>
</protein>
<evidence type="ECO:0000256" key="3">
    <source>
        <dbReference type="ARBA" id="ARBA00012483"/>
    </source>
</evidence>
<dbReference type="Gene3D" id="1.10.1170.10">
    <property type="entry name" value="Inhibitor Of Apoptosis Protein (2mihbC-IAP-1), Chain A"/>
    <property type="match status" value="1"/>
</dbReference>
<evidence type="ECO:0000256" key="1">
    <source>
        <dbReference type="ARBA" id="ARBA00000900"/>
    </source>
</evidence>
<dbReference type="GO" id="GO:0051726">
    <property type="term" value="P:regulation of cell cycle"/>
    <property type="evidence" value="ECO:0007669"/>
    <property type="project" value="TreeGrafter"/>
</dbReference>
<dbReference type="GO" id="GO:0006915">
    <property type="term" value="P:apoptotic process"/>
    <property type="evidence" value="ECO:0007669"/>
    <property type="project" value="UniProtKB-KW"/>
</dbReference>
<keyword evidence="8" id="KW-0832">Ubl conjugation</keyword>
<dbReference type="GO" id="GO:0005634">
    <property type="term" value="C:nucleus"/>
    <property type="evidence" value="ECO:0007669"/>
    <property type="project" value="TreeGrafter"/>
</dbReference>
<evidence type="ECO:0000256" key="6">
    <source>
        <dbReference type="ARBA" id="ARBA00022703"/>
    </source>
</evidence>
<dbReference type="HOGENOM" id="CLU_2322662_0_0_1"/>
<comment type="subcellular location">
    <subcellularLocation>
        <location evidence="2">Cytoplasm</location>
    </subcellularLocation>
</comment>
<dbReference type="PANTHER" id="PTHR10044">
    <property type="entry name" value="INHIBITOR OF APOPTOSIS"/>
    <property type="match status" value="1"/>
</dbReference>
<comment type="catalytic activity">
    <reaction evidence="1">
        <text>S-ubiquitinyl-[E2 ubiquitin-conjugating enzyme]-L-cysteine + [acceptor protein]-L-lysine = [E2 ubiquitin-conjugating enzyme]-L-cysteine + N(6)-ubiquitinyl-[acceptor protein]-L-lysine.</text>
        <dbReference type="EC" id="2.3.2.27"/>
    </reaction>
</comment>
<dbReference type="GO" id="GO:0043066">
    <property type="term" value="P:negative regulation of apoptotic process"/>
    <property type="evidence" value="ECO:0007669"/>
    <property type="project" value="TreeGrafter"/>
</dbReference>
<dbReference type="GO" id="GO:0061630">
    <property type="term" value="F:ubiquitin protein ligase activity"/>
    <property type="evidence" value="ECO:0007669"/>
    <property type="project" value="UniProtKB-EC"/>
</dbReference>
<dbReference type="Pfam" id="PF00653">
    <property type="entry name" value="BIR"/>
    <property type="match status" value="1"/>
</dbReference>
<keyword evidence="6" id="KW-0053">Apoptosis</keyword>
<dbReference type="CDD" id="cd14279">
    <property type="entry name" value="CUE"/>
    <property type="match status" value="1"/>
</dbReference>
<gene>
    <name evidence="9" type="ORF">CGI_10014206</name>
</gene>